<protein>
    <submittedName>
        <fullName evidence="2">NLR family pyrin domain containing 2B</fullName>
    </submittedName>
</protein>
<proteinExistence type="predicted"/>
<accession>A0A8W4F6W6</accession>
<keyword evidence="3" id="KW-1185">Reference proteome</keyword>
<gene>
    <name evidence="2" type="primary">NLRP2B</name>
</gene>
<sequence length="46" mass="5321">MLPSAQLHFHLQPLLEQLDQQELSKFKSLPKALSLQEELQHVPQMA</sequence>
<dbReference type="GO" id="GO:0005737">
    <property type="term" value="C:cytoplasm"/>
    <property type="evidence" value="ECO:0007669"/>
    <property type="project" value="Ensembl"/>
</dbReference>
<evidence type="ECO:0000313" key="3">
    <source>
        <dbReference type="Proteomes" id="UP000008227"/>
    </source>
</evidence>
<dbReference type="Ensembl" id="ENSSSCT00000106587.1">
    <property type="protein sequence ID" value="ENSSSCP00000074955.1"/>
    <property type="gene ID" value="ENSSSCG00000053371.1"/>
</dbReference>
<dbReference type="GO" id="GO:0034122">
    <property type="term" value="P:negative regulation of toll-like receptor signaling pathway"/>
    <property type="evidence" value="ECO:0007669"/>
    <property type="project" value="Ensembl"/>
</dbReference>
<dbReference type="InterPro" id="IPR004020">
    <property type="entry name" value="DAPIN"/>
</dbReference>
<name>A0A8W4F6W6_PIG</name>
<dbReference type="SUPFAM" id="SSF47986">
    <property type="entry name" value="DEATH domain"/>
    <property type="match status" value="1"/>
</dbReference>
<evidence type="ECO:0000313" key="2">
    <source>
        <dbReference type="Ensembl" id="ENSSSCP00000074955.1"/>
    </source>
</evidence>
<organism evidence="2 3">
    <name type="scientific">Sus scrofa</name>
    <name type="common">Pig</name>
    <dbReference type="NCBI Taxonomy" id="9823"/>
    <lineage>
        <taxon>Eukaryota</taxon>
        <taxon>Metazoa</taxon>
        <taxon>Chordata</taxon>
        <taxon>Craniata</taxon>
        <taxon>Vertebrata</taxon>
        <taxon>Euteleostomi</taxon>
        <taxon>Mammalia</taxon>
        <taxon>Eutheria</taxon>
        <taxon>Laurasiatheria</taxon>
        <taxon>Artiodactyla</taxon>
        <taxon>Suina</taxon>
        <taxon>Suidae</taxon>
        <taxon>Sus</taxon>
    </lineage>
</organism>
<dbReference type="InterPro" id="IPR011029">
    <property type="entry name" value="DEATH-like_dom_sf"/>
</dbReference>
<dbReference type="GO" id="GO:0010804">
    <property type="term" value="P:negative regulation of tumor necrosis factor-mediated signaling pathway"/>
    <property type="evidence" value="ECO:0007669"/>
    <property type="project" value="Ensembl"/>
</dbReference>
<dbReference type="GO" id="GO:0045786">
    <property type="term" value="P:negative regulation of cell cycle"/>
    <property type="evidence" value="ECO:0007669"/>
    <property type="project" value="Ensembl"/>
</dbReference>
<reference evidence="2" key="2">
    <citation type="submission" date="2025-08" db="UniProtKB">
        <authorList>
            <consortium name="Ensembl"/>
        </authorList>
    </citation>
    <scope>IDENTIFICATION</scope>
</reference>
<dbReference type="AlphaFoldDB" id="A0A8W4F6W6"/>
<dbReference type="Proteomes" id="UP000008227">
    <property type="component" value="Chromosome 6"/>
</dbReference>
<reference evidence="2" key="3">
    <citation type="submission" date="2025-09" db="UniProtKB">
        <authorList>
            <consortium name="Ensembl"/>
        </authorList>
    </citation>
    <scope>IDENTIFICATION</scope>
</reference>
<reference evidence="2" key="1">
    <citation type="journal article" date="2020" name="Gigascience">
        <title>An improved pig reference genome sequence to enable pig genetics and genomics research.</title>
        <authorList>
            <person name="Warr A."/>
            <person name="Affara N."/>
            <person name="Aken B."/>
            <person name="Beiki H."/>
            <person name="Bickhart D.M."/>
            <person name="Billis K."/>
            <person name="Chow W."/>
            <person name="Eory L."/>
            <person name="Finlayson H.A."/>
            <person name="Flicek P."/>
            <person name="Giron C.G."/>
            <person name="Griffin D.K."/>
            <person name="Hall R."/>
            <person name="Hannum G."/>
            <person name="Hourlier T."/>
            <person name="Howe K."/>
            <person name="Hume D.A."/>
            <person name="Izuogu O."/>
            <person name="Kim K."/>
            <person name="Koren S."/>
            <person name="Liu H."/>
            <person name="Manchanda N."/>
            <person name="Martin F.J."/>
            <person name="Nonneman D.J."/>
            <person name="O'Connor R.E."/>
            <person name="Phillippy A.M."/>
            <person name="Rohrer G.A."/>
            <person name="Rosen B.D."/>
            <person name="Rund L.A."/>
            <person name="Sargent C.A."/>
            <person name="Schook L.B."/>
            <person name="Schroeder S.G."/>
            <person name="Schwartz A.S."/>
            <person name="Skinner B.M."/>
            <person name="Talbot R."/>
            <person name="Tseng E."/>
            <person name="Tuggle C.K."/>
            <person name="Watson M."/>
            <person name="Smith T.P.L."/>
            <person name="Archibald A.L."/>
        </authorList>
    </citation>
    <scope>NUCLEOTIDE SEQUENCE [LARGE SCALE GENOMIC DNA]</scope>
    <source>
        <strain evidence="2">Duroc</strain>
    </source>
</reference>
<dbReference type="GO" id="GO:0005634">
    <property type="term" value="C:nucleus"/>
    <property type="evidence" value="ECO:0007669"/>
    <property type="project" value="Ensembl"/>
</dbReference>
<dbReference type="Pfam" id="PF02758">
    <property type="entry name" value="PYRIN"/>
    <property type="match status" value="1"/>
</dbReference>
<evidence type="ECO:0000259" key="1">
    <source>
        <dbReference type="Pfam" id="PF02758"/>
    </source>
</evidence>
<feature type="domain" description="Pyrin" evidence="1">
    <location>
        <begin position="10"/>
        <end position="45"/>
    </location>
</feature>
<dbReference type="GeneTree" id="ENSGT00940000167523"/>
<dbReference type="Gene3D" id="1.10.533.10">
    <property type="entry name" value="Death Domain, Fas"/>
    <property type="match status" value="1"/>
</dbReference>
<dbReference type="GO" id="GO:0043065">
    <property type="term" value="P:positive regulation of apoptotic process"/>
    <property type="evidence" value="ECO:0007669"/>
    <property type="project" value="Ensembl"/>
</dbReference>